<evidence type="ECO:0000313" key="14">
    <source>
        <dbReference type="Proteomes" id="UP000501690"/>
    </source>
</evidence>
<dbReference type="GO" id="GO:0005886">
    <property type="term" value="C:plasma membrane"/>
    <property type="evidence" value="ECO:0007669"/>
    <property type="project" value="UniProtKB-SubCell"/>
</dbReference>
<dbReference type="InterPro" id="IPR003245">
    <property type="entry name" value="Phytocyanin_dom"/>
</dbReference>
<evidence type="ECO:0000256" key="4">
    <source>
        <dbReference type="ARBA" id="ARBA00023136"/>
    </source>
</evidence>
<dbReference type="Proteomes" id="UP000501690">
    <property type="component" value="Linkage Group LG2"/>
</dbReference>
<comment type="subcellular location">
    <subcellularLocation>
        <location evidence="1">Cell membrane</location>
        <topology evidence="1">Lipid-anchor</topology>
        <topology evidence="1">GPI-anchor</topology>
    </subcellularLocation>
</comment>
<keyword evidence="2" id="KW-0336">GPI-anchor</keyword>
<dbReference type="GO" id="GO:0098552">
    <property type="term" value="C:side of membrane"/>
    <property type="evidence" value="ECO:0007669"/>
    <property type="project" value="UniProtKB-KW"/>
</dbReference>
<evidence type="ECO:0000256" key="2">
    <source>
        <dbReference type="ARBA" id="ARBA00022622"/>
    </source>
</evidence>
<dbReference type="GO" id="GO:0009055">
    <property type="term" value="F:electron transfer activity"/>
    <property type="evidence" value="ECO:0007669"/>
    <property type="project" value="InterPro"/>
</dbReference>
<dbReference type="SUPFAM" id="SSF49503">
    <property type="entry name" value="Cupredoxins"/>
    <property type="match status" value="1"/>
</dbReference>
<gene>
    <name evidence="13" type="ORF">DEO72_LG2g821</name>
</gene>
<dbReference type="EMBL" id="CP039346">
    <property type="protein sequence ID" value="QCD80500.1"/>
    <property type="molecule type" value="Genomic_DNA"/>
</dbReference>
<evidence type="ECO:0000256" key="8">
    <source>
        <dbReference type="ARBA" id="ARBA00035011"/>
    </source>
</evidence>
<feature type="compositionally biased region" description="Pro residues" evidence="10">
    <location>
        <begin position="144"/>
        <end position="160"/>
    </location>
</feature>
<dbReference type="PROSITE" id="PS51485">
    <property type="entry name" value="PHYTOCYANIN"/>
    <property type="match status" value="1"/>
</dbReference>
<evidence type="ECO:0000256" key="11">
    <source>
        <dbReference type="SAM" id="SignalP"/>
    </source>
</evidence>
<evidence type="ECO:0000256" key="7">
    <source>
        <dbReference type="ARBA" id="ARBA00023288"/>
    </source>
</evidence>
<evidence type="ECO:0000313" key="13">
    <source>
        <dbReference type="EMBL" id="QCD80500.1"/>
    </source>
</evidence>
<name>A0A4D6KUT6_VIGUN</name>
<dbReference type="PANTHER" id="PTHR33021">
    <property type="entry name" value="BLUE COPPER PROTEIN"/>
    <property type="match status" value="1"/>
</dbReference>
<evidence type="ECO:0000256" key="6">
    <source>
        <dbReference type="ARBA" id="ARBA00023180"/>
    </source>
</evidence>
<dbReference type="PANTHER" id="PTHR33021:SF519">
    <property type="entry name" value="EARLY NODULIN-LIKE PROTEIN 10"/>
    <property type="match status" value="1"/>
</dbReference>
<keyword evidence="6" id="KW-0325">Glycoprotein</keyword>
<evidence type="ECO:0000256" key="9">
    <source>
        <dbReference type="ARBA" id="ARBA00037626"/>
    </source>
</evidence>
<dbReference type="Gene3D" id="2.60.40.420">
    <property type="entry name" value="Cupredoxins - blue copper proteins"/>
    <property type="match status" value="1"/>
</dbReference>
<comment type="function">
    <text evidence="9">May act as a carbohydrate transporter.</text>
</comment>
<dbReference type="AlphaFoldDB" id="A0A4D6KUT6"/>
<dbReference type="Pfam" id="PF02298">
    <property type="entry name" value="Cu_bind_like"/>
    <property type="match status" value="1"/>
</dbReference>
<dbReference type="InterPro" id="IPR039391">
    <property type="entry name" value="Phytocyanin-like"/>
</dbReference>
<feature type="signal peptide" evidence="11">
    <location>
        <begin position="1"/>
        <end position="29"/>
    </location>
</feature>
<keyword evidence="3 11" id="KW-0732">Signal</keyword>
<keyword evidence="7" id="KW-0449">Lipoprotein</keyword>
<evidence type="ECO:0000256" key="1">
    <source>
        <dbReference type="ARBA" id="ARBA00004609"/>
    </source>
</evidence>
<evidence type="ECO:0000256" key="10">
    <source>
        <dbReference type="SAM" id="MobiDB-lite"/>
    </source>
</evidence>
<sequence>MIMASCLANNASPFLVMLSMCLLICFSEAKQYVVGGSANSWKTPLSSPDSLNHWANSHHFKIGDTLVFKYDERTESVHEVNETDYERCNTVGQEHVVFNDGNTKVLLTKSGFRHFISGNQSHCRMGLKLAVVVITGKTKNNPTSPTPTPTPSPSPSPSPSPLSSTPSPSPSPLPNNHGVNGSSSAGFIMMWLLGVMMLLV</sequence>
<evidence type="ECO:0000256" key="5">
    <source>
        <dbReference type="ARBA" id="ARBA00023157"/>
    </source>
</evidence>
<evidence type="ECO:0000256" key="3">
    <source>
        <dbReference type="ARBA" id="ARBA00022729"/>
    </source>
</evidence>
<feature type="region of interest" description="Disordered" evidence="10">
    <location>
        <begin position="138"/>
        <end position="178"/>
    </location>
</feature>
<feature type="chain" id="PRO_5020021746" evidence="11">
    <location>
        <begin position="30"/>
        <end position="200"/>
    </location>
</feature>
<dbReference type="InterPro" id="IPR008972">
    <property type="entry name" value="Cupredoxin"/>
</dbReference>
<dbReference type="FunFam" id="2.60.40.420:FF:000010">
    <property type="entry name" value="Early nodulin-like protein 1"/>
    <property type="match status" value="1"/>
</dbReference>
<reference evidence="13 14" key="1">
    <citation type="submission" date="2019-04" db="EMBL/GenBank/DDBJ databases">
        <title>An improved genome assembly and genetic linkage map for asparagus bean, Vigna unguiculata ssp. sesquipedialis.</title>
        <authorList>
            <person name="Xia Q."/>
            <person name="Zhang R."/>
            <person name="Dong Y."/>
        </authorList>
    </citation>
    <scope>NUCLEOTIDE SEQUENCE [LARGE SCALE GENOMIC DNA]</scope>
    <source>
        <tissue evidence="13">Leaf</tissue>
    </source>
</reference>
<proteinExistence type="inferred from homology"/>
<evidence type="ECO:0000259" key="12">
    <source>
        <dbReference type="PROSITE" id="PS51485"/>
    </source>
</evidence>
<feature type="domain" description="Phytocyanin" evidence="12">
    <location>
        <begin position="30"/>
        <end position="135"/>
    </location>
</feature>
<organism evidence="13 14">
    <name type="scientific">Vigna unguiculata</name>
    <name type="common">Cowpea</name>
    <dbReference type="NCBI Taxonomy" id="3917"/>
    <lineage>
        <taxon>Eukaryota</taxon>
        <taxon>Viridiplantae</taxon>
        <taxon>Streptophyta</taxon>
        <taxon>Embryophyta</taxon>
        <taxon>Tracheophyta</taxon>
        <taxon>Spermatophyta</taxon>
        <taxon>Magnoliopsida</taxon>
        <taxon>eudicotyledons</taxon>
        <taxon>Gunneridae</taxon>
        <taxon>Pentapetalae</taxon>
        <taxon>rosids</taxon>
        <taxon>fabids</taxon>
        <taxon>Fabales</taxon>
        <taxon>Fabaceae</taxon>
        <taxon>Papilionoideae</taxon>
        <taxon>50 kb inversion clade</taxon>
        <taxon>NPAAA clade</taxon>
        <taxon>indigoferoid/millettioid clade</taxon>
        <taxon>Phaseoleae</taxon>
        <taxon>Vigna</taxon>
    </lineage>
</organism>
<keyword evidence="14" id="KW-1185">Reference proteome</keyword>
<protein>
    <submittedName>
        <fullName evidence="13">Cupredoxin</fullName>
    </submittedName>
</protein>
<comment type="similarity">
    <text evidence="8">Belongs to the early nodulin-like (ENODL) family.</text>
</comment>
<keyword evidence="4" id="KW-0472">Membrane</keyword>
<accession>A0A4D6KUT6</accession>
<keyword evidence="5" id="KW-1015">Disulfide bond</keyword>